<feature type="transmembrane region" description="Helical" evidence="7">
    <location>
        <begin position="392"/>
        <end position="413"/>
    </location>
</feature>
<dbReference type="CDD" id="cd01767">
    <property type="entry name" value="UBX"/>
    <property type="match status" value="1"/>
</dbReference>
<evidence type="ECO:0000259" key="8">
    <source>
        <dbReference type="PROSITE" id="PS50033"/>
    </source>
</evidence>
<dbReference type="InterPro" id="IPR029071">
    <property type="entry name" value="Ubiquitin-like_domsf"/>
</dbReference>
<keyword evidence="2" id="KW-0834">Unfolded protein response</keyword>
<evidence type="ECO:0000256" key="7">
    <source>
        <dbReference type="SAM" id="Phobius"/>
    </source>
</evidence>
<reference evidence="9 10" key="1">
    <citation type="submission" date="2016-07" db="EMBL/GenBank/DDBJ databases">
        <title>Pervasive Adenine N6-methylation of Active Genes in Fungi.</title>
        <authorList>
            <consortium name="DOE Joint Genome Institute"/>
            <person name="Mondo S.J."/>
            <person name="Dannebaum R.O."/>
            <person name="Kuo R.C."/>
            <person name="Labutti K."/>
            <person name="Haridas S."/>
            <person name="Kuo A."/>
            <person name="Salamov A."/>
            <person name="Ahrendt S.R."/>
            <person name="Lipzen A."/>
            <person name="Sullivan W."/>
            <person name="Andreopoulos W.B."/>
            <person name="Clum A."/>
            <person name="Lindquist E."/>
            <person name="Daum C."/>
            <person name="Ramamoorthy G.K."/>
            <person name="Gryganskyi A."/>
            <person name="Culley D."/>
            <person name="Magnuson J.K."/>
            <person name="James T.Y."/>
            <person name="O'Malley M.A."/>
            <person name="Stajich J.E."/>
            <person name="Spatafora J.W."/>
            <person name="Visel A."/>
            <person name="Grigoriev I.V."/>
        </authorList>
    </citation>
    <scope>NUCLEOTIDE SEQUENCE [LARGE SCALE GENOMIC DNA]</scope>
    <source>
        <strain evidence="9 10">CBS 129021</strain>
    </source>
</reference>
<dbReference type="PROSITE" id="PS50033">
    <property type="entry name" value="UBX"/>
    <property type="match status" value="1"/>
</dbReference>
<evidence type="ECO:0000313" key="10">
    <source>
        <dbReference type="Proteomes" id="UP000193689"/>
    </source>
</evidence>
<comment type="subcellular location">
    <subcellularLocation>
        <location evidence="1">Endoplasmic reticulum membrane</location>
        <topology evidence="1">Peripheral membrane protein</topology>
    </subcellularLocation>
</comment>
<dbReference type="OrthoDB" id="2445133at2759"/>
<feature type="compositionally biased region" description="Low complexity" evidence="6">
    <location>
        <begin position="152"/>
        <end position="169"/>
    </location>
</feature>
<proteinExistence type="predicted"/>
<comment type="subunit">
    <text evidence="3">Directly interacts with VCP. Interacts with UBQLN1. Forms a complex with VCP and UBQLN1.</text>
</comment>
<dbReference type="Pfam" id="PF00789">
    <property type="entry name" value="UBX"/>
    <property type="match status" value="1"/>
</dbReference>
<feature type="domain" description="UBX" evidence="8">
    <location>
        <begin position="291"/>
        <end position="373"/>
    </location>
</feature>
<feature type="compositionally biased region" description="Basic and acidic residues" evidence="6">
    <location>
        <begin position="473"/>
        <end position="483"/>
    </location>
</feature>
<dbReference type="RefSeq" id="XP_040712750.1">
    <property type="nucleotide sequence ID" value="XM_040864174.1"/>
</dbReference>
<dbReference type="AlphaFoldDB" id="A0A1Y2DMK2"/>
<keyword evidence="7" id="KW-0472">Membrane</keyword>
<feature type="region of interest" description="Disordered" evidence="6">
    <location>
        <begin position="111"/>
        <end position="172"/>
    </location>
</feature>
<feature type="region of interest" description="Disordered" evidence="6">
    <location>
        <begin position="419"/>
        <end position="483"/>
    </location>
</feature>
<feature type="compositionally biased region" description="Polar residues" evidence="6">
    <location>
        <begin position="124"/>
        <end position="141"/>
    </location>
</feature>
<dbReference type="EMBL" id="MCFJ01000011">
    <property type="protein sequence ID" value="ORY60523.1"/>
    <property type="molecule type" value="Genomic_DNA"/>
</dbReference>
<protein>
    <recommendedName>
        <fullName evidence="4">UBX domain-containing protein 2</fullName>
    </recommendedName>
</protein>
<evidence type="ECO:0000313" key="9">
    <source>
        <dbReference type="EMBL" id="ORY60523.1"/>
    </source>
</evidence>
<name>A0A1Y2DMK2_9PEZI</name>
<comment type="caution">
    <text evidence="9">The sequence shown here is derived from an EMBL/GenBank/DDBJ whole genome shotgun (WGS) entry which is preliminary data.</text>
</comment>
<evidence type="ECO:0000256" key="4">
    <source>
        <dbReference type="ARBA" id="ARBA00041575"/>
    </source>
</evidence>
<dbReference type="GO" id="GO:0006986">
    <property type="term" value="P:response to unfolded protein"/>
    <property type="evidence" value="ECO:0007669"/>
    <property type="project" value="UniProtKB-KW"/>
</dbReference>
<dbReference type="SUPFAM" id="SSF52833">
    <property type="entry name" value="Thioredoxin-like"/>
    <property type="match status" value="1"/>
</dbReference>
<dbReference type="SMART" id="SM00166">
    <property type="entry name" value="UBX"/>
    <property type="match status" value="1"/>
</dbReference>
<dbReference type="Pfam" id="PF23187">
    <property type="entry name" value="UBX7_N"/>
    <property type="match status" value="1"/>
</dbReference>
<feature type="region of interest" description="Disordered" evidence="6">
    <location>
        <begin position="184"/>
        <end position="235"/>
    </location>
</feature>
<evidence type="ECO:0000256" key="6">
    <source>
        <dbReference type="SAM" id="MobiDB-lite"/>
    </source>
</evidence>
<feature type="compositionally biased region" description="Basic and acidic residues" evidence="6">
    <location>
        <begin position="184"/>
        <end position="209"/>
    </location>
</feature>
<dbReference type="InterPro" id="IPR036249">
    <property type="entry name" value="Thioredoxin-like_sf"/>
</dbReference>
<dbReference type="Proteomes" id="UP000193689">
    <property type="component" value="Unassembled WGS sequence"/>
</dbReference>
<organism evidence="9 10">
    <name type="scientific">Pseudomassariella vexata</name>
    <dbReference type="NCBI Taxonomy" id="1141098"/>
    <lineage>
        <taxon>Eukaryota</taxon>
        <taxon>Fungi</taxon>
        <taxon>Dikarya</taxon>
        <taxon>Ascomycota</taxon>
        <taxon>Pezizomycotina</taxon>
        <taxon>Sordariomycetes</taxon>
        <taxon>Xylariomycetidae</taxon>
        <taxon>Amphisphaeriales</taxon>
        <taxon>Pseudomassariaceae</taxon>
        <taxon>Pseudomassariella</taxon>
    </lineage>
</organism>
<evidence type="ECO:0000256" key="2">
    <source>
        <dbReference type="ARBA" id="ARBA00023230"/>
    </source>
</evidence>
<dbReference type="InterPro" id="IPR001012">
    <property type="entry name" value="UBX_dom"/>
</dbReference>
<feature type="region of interest" description="Disordered" evidence="6">
    <location>
        <begin position="267"/>
        <end position="292"/>
    </location>
</feature>
<sequence length="483" mass="53669">MFFQGTLQEGIATALQQTKQVLCFVTDEGDESQQWEDEFLTDDSIKGNVESQTVALRLKAGSEEAGYLEAMFPVPRKPTLILIRNGQLRDYITAGTQKEEFIRRLGAALEPPSIQPSHAPAPQNLAQNQPSSVSATQQPIQEDSHDLYGNDSSASPQPVASALPSASLSENPQVQAMLHERSKRLEADKQAKEAKAEKAAKAKERREAESAAAPATAESSYAKQLKKRRQEERDERQRILRRIEDDKRERKEREALEKQARLLLNATQDGDDAGASPAATEPPIPLSTRGSSGANCNLQVRLLDGSTLRTQFPSVSTIQSDVRKWIDENRSDGDNPYTFRVVLTPMPNKAIEPSEESQTLLSLGLAPSATLVLIPKVRFAAAYAAQGGNILWRGWAFVYAMVATLFGLPGLLFRGREGREAQHQQQQQQQYEEVPLDNLDGSGAARQRIRGFQNQNDRRRDPQFYNGNSLSFEPRRDEDESTD</sequence>
<keyword evidence="10" id="KW-1185">Reference proteome</keyword>
<dbReference type="GO" id="GO:0005789">
    <property type="term" value="C:endoplasmic reticulum membrane"/>
    <property type="evidence" value="ECO:0007669"/>
    <property type="project" value="UniProtKB-SubCell"/>
</dbReference>
<accession>A0A1Y2DMK2</accession>
<keyword evidence="7" id="KW-0812">Transmembrane</keyword>
<keyword evidence="7" id="KW-1133">Transmembrane helix</keyword>
<dbReference type="InParanoid" id="A0A1Y2DMK2"/>
<dbReference type="SUPFAM" id="SSF54236">
    <property type="entry name" value="Ubiquitin-like"/>
    <property type="match status" value="1"/>
</dbReference>
<feature type="compositionally biased region" description="Low complexity" evidence="6">
    <location>
        <begin position="210"/>
        <end position="223"/>
    </location>
</feature>
<evidence type="ECO:0000256" key="5">
    <source>
        <dbReference type="ARBA" id="ARBA00046062"/>
    </source>
</evidence>
<evidence type="ECO:0000256" key="3">
    <source>
        <dbReference type="ARBA" id="ARBA00038812"/>
    </source>
</evidence>
<dbReference type="GeneID" id="63780386"/>
<dbReference type="STRING" id="1141098.A0A1Y2DMK2"/>
<dbReference type="Gene3D" id="3.10.20.90">
    <property type="entry name" value="Phosphatidylinositol 3-kinase Catalytic Subunit, Chain A, domain 1"/>
    <property type="match status" value="1"/>
</dbReference>
<dbReference type="PANTHER" id="PTHR46424:SF1">
    <property type="entry name" value="UBX DOMAIN-CONTAINING PROTEIN 4"/>
    <property type="match status" value="1"/>
</dbReference>
<dbReference type="PANTHER" id="PTHR46424">
    <property type="entry name" value="UBX DOMAIN-CONTAINING PROTEIN 4"/>
    <property type="match status" value="1"/>
</dbReference>
<dbReference type="GO" id="GO:0036503">
    <property type="term" value="P:ERAD pathway"/>
    <property type="evidence" value="ECO:0007669"/>
    <property type="project" value="TreeGrafter"/>
</dbReference>
<gene>
    <name evidence="9" type="ORF">BCR38DRAFT_487585</name>
</gene>
<evidence type="ECO:0000256" key="1">
    <source>
        <dbReference type="ARBA" id="ARBA00004406"/>
    </source>
</evidence>
<comment type="function">
    <text evidence="5">Involved in endoplasmic reticulum-associated protein degradation (ERAD). Acts as a platform to recruit both UBQLN1 and VCP to the ER during ERAD.</text>
</comment>